<dbReference type="InterPro" id="IPR007180">
    <property type="entry name" value="DUF382"/>
</dbReference>
<dbReference type="PANTHER" id="PTHR12785:SF6">
    <property type="entry name" value="SPLICING FACTOR 3B SUBUNIT 2"/>
    <property type="match status" value="1"/>
</dbReference>
<sequence>MTVETVDNGVAPNGDTFSNTNVTVSSKKNKKGSEVDVEEGNVSGDSDSKENLRRTMNIAELKQVSARPDVVEVWDATSADPKLLVFLKSYRNTVPVPRHWSQNRKYLQGNICDNHEAWTWEAGLTLRKSENVAPGTVLGTTHTYVIKTGTQEKTGAKRVDLLRGKKTDQVEVSLQPEELEVMDNVLPAKYEETREEEKLRNKPESFSDMVVENDLKRRRKTHNKEGKKKKRLQILSF</sequence>
<feature type="region of interest" description="Disordered" evidence="1">
    <location>
        <begin position="210"/>
        <end position="237"/>
    </location>
</feature>
<dbReference type="EMBL" id="JAEFBK010000011">
    <property type="protein sequence ID" value="KAG7553009.1"/>
    <property type="molecule type" value="Genomic_DNA"/>
</dbReference>
<feature type="compositionally biased region" description="Polar residues" evidence="1">
    <location>
        <begin position="15"/>
        <end position="26"/>
    </location>
</feature>
<keyword evidence="4" id="KW-1185">Reference proteome</keyword>
<dbReference type="Pfam" id="PF04037">
    <property type="entry name" value="DUF382"/>
    <property type="match status" value="1"/>
</dbReference>
<dbReference type="PANTHER" id="PTHR12785">
    <property type="entry name" value="SPLICING FACTOR 3B"/>
    <property type="match status" value="1"/>
</dbReference>
<gene>
    <name evidence="3" type="ORF">ISN45_Aa06g035790</name>
</gene>
<proteinExistence type="predicted"/>
<evidence type="ECO:0000256" key="1">
    <source>
        <dbReference type="SAM" id="MobiDB-lite"/>
    </source>
</evidence>
<feature type="domain" description="DUF382" evidence="2">
    <location>
        <begin position="67"/>
        <end position="110"/>
    </location>
</feature>
<dbReference type="InterPro" id="IPR052584">
    <property type="entry name" value="U2_snRNP_Complex_Component"/>
</dbReference>
<evidence type="ECO:0000259" key="2">
    <source>
        <dbReference type="Pfam" id="PF04037"/>
    </source>
</evidence>
<evidence type="ECO:0000313" key="4">
    <source>
        <dbReference type="Proteomes" id="UP000694240"/>
    </source>
</evidence>
<reference evidence="3 4" key="1">
    <citation type="submission" date="2020-12" db="EMBL/GenBank/DDBJ databases">
        <title>Concerted genomic and epigenomic changes stabilize Arabidopsis allopolyploids.</title>
        <authorList>
            <person name="Chen Z."/>
        </authorList>
    </citation>
    <scope>NUCLEOTIDE SEQUENCE [LARGE SCALE GENOMIC DNA]</scope>
    <source>
        <strain evidence="3">Allo738</strain>
        <tissue evidence="3">Leaf</tissue>
    </source>
</reference>
<dbReference type="Proteomes" id="UP000694240">
    <property type="component" value="Chromosome 11"/>
</dbReference>
<protein>
    <recommendedName>
        <fullName evidence="2">DUF382 domain-containing protein</fullName>
    </recommendedName>
</protein>
<dbReference type="AlphaFoldDB" id="A0A8T1Z574"/>
<organism evidence="3 4">
    <name type="scientific">Arabidopsis thaliana x Arabidopsis arenosa</name>
    <dbReference type="NCBI Taxonomy" id="1240361"/>
    <lineage>
        <taxon>Eukaryota</taxon>
        <taxon>Viridiplantae</taxon>
        <taxon>Streptophyta</taxon>
        <taxon>Embryophyta</taxon>
        <taxon>Tracheophyta</taxon>
        <taxon>Spermatophyta</taxon>
        <taxon>Magnoliopsida</taxon>
        <taxon>eudicotyledons</taxon>
        <taxon>Gunneridae</taxon>
        <taxon>Pentapetalae</taxon>
        <taxon>rosids</taxon>
        <taxon>malvids</taxon>
        <taxon>Brassicales</taxon>
        <taxon>Brassicaceae</taxon>
        <taxon>Camelineae</taxon>
        <taxon>Arabidopsis</taxon>
    </lineage>
</organism>
<evidence type="ECO:0000313" key="3">
    <source>
        <dbReference type="EMBL" id="KAG7553009.1"/>
    </source>
</evidence>
<name>A0A8T1Z574_9BRAS</name>
<dbReference type="GO" id="GO:0005634">
    <property type="term" value="C:nucleus"/>
    <property type="evidence" value="ECO:0007669"/>
    <property type="project" value="InterPro"/>
</dbReference>
<feature type="compositionally biased region" description="Basic residues" evidence="1">
    <location>
        <begin position="216"/>
        <end position="237"/>
    </location>
</feature>
<feature type="region of interest" description="Disordered" evidence="1">
    <location>
        <begin position="1"/>
        <end position="50"/>
    </location>
</feature>
<comment type="caution">
    <text evidence="3">The sequence shown here is derived from an EMBL/GenBank/DDBJ whole genome shotgun (WGS) entry which is preliminary data.</text>
</comment>
<accession>A0A8T1Z574</accession>